<accession>A0ABV6K9S5</accession>
<reference evidence="1 2" key="1">
    <citation type="submission" date="2024-09" db="EMBL/GenBank/DDBJ databases">
        <authorList>
            <person name="Sun Q."/>
            <person name="Mori K."/>
        </authorList>
    </citation>
    <scope>NUCLEOTIDE SEQUENCE [LARGE SCALE GENOMIC DNA]</scope>
    <source>
        <strain evidence="1 2">NCAIM B.02610</strain>
    </source>
</reference>
<sequence>MGNFKKLNREIIKRDSTRLIISGEGISLLSMNNLYEFKNFLISISTSNITFKVIIYVRNHVTWSVRQVQQGLKIGKTYLDSINEPTASLTKLYKNKTEKFVQVFGKENVGVYTFEEAIEKEYGPV</sequence>
<dbReference type="RefSeq" id="WP_335961333.1">
    <property type="nucleotide sequence ID" value="NZ_JAXBLX010000016.1"/>
</dbReference>
<evidence type="ECO:0000313" key="2">
    <source>
        <dbReference type="Proteomes" id="UP001589838"/>
    </source>
</evidence>
<gene>
    <name evidence="1" type="ORF">ACFFHM_05880</name>
</gene>
<organism evidence="1 2">
    <name type="scientific">Halalkalibacter kiskunsagensis</name>
    <dbReference type="NCBI Taxonomy" id="1548599"/>
    <lineage>
        <taxon>Bacteria</taxon>
        <taxon>Bacillati</taxon>
        <taxon>Bacillota</taxon>
        <taxon>Bacilli</taxon>
        <taxon>Bacillales</taxon>
        <taxon>Bacillaceae</taxon>
        <taxon>Halalkalibacter</taxon>
    </lineage>
</organism>
<name>A0ABV6K9S5_9BACI</name>
<dbReference type="Proteomes" id="UP001589838">
    <property type="component" value="Unassembled WGS sequence"/>
</dbReference>
<protein>
    <submittedName>
        <fullName evidence="1">Uncharacterized protein</fullName>
    </submittedName>
</protein>
<dbReference type="EMBL" id="JBHLUX010000017">
    <property type="protein sequence ID" value="MFC0470062.1"/>
    <property type="molecule type" value="Genomic_DNA"/>
</dbReference>
<proteinExistence type="predicted"/>
<keyword evidence="2" id="KW-1185">Reference proteome</keyword>
<evidence type="ECO:0000313" key="1">
    <source>
        <dbReference type="EMBL" id="MFC0470062.1"/>
    </source>
</evidence>
<comment type="caution">
    <text evidence="1">The sequence shown here is derived from an EMBL/GenBank/DDBJ whole genome shotgun (WGS) entry which is preliminary data.</text>
</comment>